<keyword evidence="1" id="KW-0812">Transmembrane</keyword>
<dbReference type="InterPro" id="IPR018710">
    <property type="entry name" value="DUF2232"/>
</dbReference>
<feature type="transmembrane region" description="Helical" evidence="1">
    <location>
        <begin position="273"/>
        <end position="298"/>
    </location>
</feature>
<keyword evidence="1" id="KW-1133">Transmembrane helix</keyword>
<feature type="transmembrane region" description="Helical" evidence="1">
    <location>
        <begin position="215"/>
        <end position="233"/>
    </location>
</feature>
<dbReference type="EMBL" id="CP092109">
    <property type="protein sequence ID" value="UWZ79505.1"/>
    <property type="molecule type" value="Genomic_DNA"/>
</dbReference>
<evidence type="ECO:0000313" key="2">
    <source>
        <dbReference type="EMBL" id="UWZ79505.1"/>
    </source>
</evidence>
<keyword evidence="3" id="KW-1185">Reference proteome</keyword>
<evidence type="ECO:0000256" key="1">
    <source>
        <dbReference type="SAM" id="Phobius"/>
    </source>
</evidence>
<keyword evidence="1" id="KW-0472">Membrane</keyword>
<feature type="transmembrane region" description="Helical" evidence="1">
    <location>
        <begin position="239"/>
        <end position="261"/>
    </location>
</feature>
<name>A0ABY5ZNP8_9BACT</name>
<feature type="transmembrane region" description="Helical" evidence="1">
    <location>
        <begin position="73"/>
        <end position="90"/>
    </location>
</feature>
<dbReference type="PANTHER" id="PTHR41324">
    <property type="entry name" value="MEMBRANE PROTEIN-RELATED"/>
    <property type="match status" value="1"/>
</dbReference>
<reference evidence="2" key="1">
    <citation type="journal article" date="2022" name="Environ. Microbiol.">
        <title>Geoalkalibacter halelectricus SAP #1 sp. nov. possessing extracellular electron transfer and mineral#reducing capabilities from a haloalkaline environment.</title>
        <authorList>
            <person name="Yadav S."/>
            <person name="Singh R."/>
            <person name="Sundharam S.S."/>
            <person name="Chaudhary S."/>
            <person name="Krishnamurthi S."/>
            <person name="Patil S.A."/>
        </authorList>
    </citation>
    <scope>NUCLEOTIDE SEQUENCE</scope>
    <source>
        <strain evidence="2">SAP-1</strain>
    </source>
</reference>
<proteinExistence type="predicted"/>
<dbReference type="Proteomes" id="UP001060414">
    <property type="component" value="Chromosome"/>
</dbReference>
<dbReference type="RefSeq" id="WP_260747857.1">
    <property type="nucleotide sequence ID" value="NZ_CP092109.1"/>
</dbReference>
<feature type="transmembrane region" description="Helical" evidence="1">
    <location>
        <begin position="171"/>
        <end position="195"/>
    </location>
</feature>
<accession>A0ABY5ZNP8</accession>
<evidence type="ECO:0000313" key="3">
    <source>
        <dbReference type="Proteomes" id="UP001060414"/>
    </source>
</evidence>
<dbReference type="Pfam" id="PF09991">
    <property type="entry name" value="DUF2232"/>
    <property type="match status" value="1"/>
</dbReference>
<dbReference type="PANTHER" id="PTHR41324:SF1">
    <property type="entry name" value="DUF2232 DOMAIN-CONTAINING PROTEIN"/>
    <property type="match status" value="1"/>
</dbReference>
<feature type="transmembrane region" description="Helical" evidence="1">
    <location>
        <begin position="99"/>
        <end position="119"/>
    </location>
</feature>
<sequence>MEQRTLVIFGAAVVTAALFLGSQLVPPLALLLNLIGPVPAAYAHMRFGALAGAAVIALSCAALMVLLPPILSLGFLLQYGIAAFCVPLLLRRGLTWDRAIIGTIGIGLAIAMPLLMAVASGQGLGASGLVRQEAGRAIAQALHYHEETGAGAQDREALEQTLVTMAEAFVLIYPAVAIVVLGILAAVVIMLLQVFAKGHYHIHGPPFAQWKAPDFLVWGVIAAGFGLVLNNPAVKVVAANALVILLPVYFVQGLAVVTHFLRRKAVSPMLRSLAYFLIFILNPLPLLVTVMGVFDIWIDFRKPRINKTS</sequence>
<organism evidence="2 3">
    <name type="scientific">Geoalkalibacter halelectricus</name>
    <dbReference type="NCBI Taxonomy" id="2847045"/>
    <lineage>
        <taxon>Bacteria</taxon>
        <taxon>Pseudomonadati</taxon>
        <taxon>Thermodesulfobacteriota</taxon>
        <taxon>Desulfuromonadia</taxon>
        <taxon>Desulfuromonadales</taxon>
        <taxon>Geoalkalibacteraceae</taxon>
        <taxon>Geoalkalibacter</taxon>
    </lineage>
</organism>
<protein>
    <submittedName>
        <fullName evidence="2">YybS family protein</fullName>
    </submittedName>
</protein>
<feature type="transmembrane region" description="Helical" evidence="1">
    <location>
        <begin position="47"/>
        <end position="67"/>
    </location>
</feature>
<feature type="transmembrane region" description="Helical" evidence="1">
    <location>
        <begin position="6"/>
        <end position="35"/>
    </location>
</feature>
<gene>
    <name evidence="2" type="ORF">L9S41_17755</name>
</gene>